<dbReference type="InterPro" id="IPR043146">
    <property type="entry name" value="Penicillin_amidase_N_B-knob"/>
</dbReference>
<dbReference type="SUPFAM" id="SSF56235">
    <property type="entry name" value="N-terminal nucleophile aminohydrolases (Ntn hydrolases)"/>
    <property type="match status" value="1"/>
</dbReference>
<keyword evidence="6" id="KW-1185">Reference proteome</keyword>
<keyword evidence="3" id="KW-0378">Hydrolase</keyword>
<dbReference type="PANTHER" id="PTHR34218">
    <property type="entry name" value="PEPTIDASE S45 PENICILLIN AMIDASE"/>
    <property type="match status" value="1"/>
</dbReference>
<dbReference type="Gene3D" id="1.10.439.10">
    <property type="entry name" value="Penicillin Amidohydrolase, domain 1"/>
    <property type="match status" value="1"/>
</dbReference>
<organism evidence="5 6">
    <name type="scientific">Imperialibacter roseus</name>
    <dbReference type="NCBI Taxonomy" id="1324217"/>
    <lineage>
        <taxon>Bacteria</taxon>
        <taxon>Pseudomonadati</taxon>
        <taxon>Bacteroidota</taxon>
        <taxon>Cytophagia</taxon>
        <taxon>Cytophagales</taxon>
        <taxon>Flammeovirgaceae</taxon>
        <taxon>Imperialibacter</taxon>
    </lineage>
</organism>
<accession>A0ABZ0IWE8</accession>
<name>A0ABZ0IWE8_9BACT</name>
<dbReference type="Gene3D" id="3.60.20.10">
    <property type="entry name" value="Glutamine Phosphoribosylpyrophosphate, subunit 1, domain 1"/>
    <property type="match status" value="1"/>
</dbReference>
<keyword evidence="2" id="KW-0732">Signal</keyword>
<dbReference type="InterPro" id="IPR023343">
    <property type="entry name" value="Penicillin_amidase_dom1"/>
</dbReference>
<protein>
    <submittedName>
        <fullName evidence="5">Acylase</fullName>
    </submittedName>
</protein>
<dbReference type="CDD" id="cd01936">
    <property type="entry name" value="Ntn_CA"/>
    <property type="match status" value="1"/>
</dbReference>
<keyword evidence="4" id="KW-0865">Zymogen</keyword>
<evidence type="ECO:0000256" key="3">
    <source>
        <dbReference type="ARBA" id="ARBA00022801"/>
    </source>
</evidence>
<dbReference type="PANTHER" id="PTHR34218:SF3">
    <property type="entry name" value="ACYL-HOMOSERINE LACTONE ACYLASE PVDQ"/>
    <property type="match status" value="1"/>
</dbReference>
<gene>
    <name evidence="5" type="ORF">RT717_09925</name>
</gene>
<dbReference type="Gene3D" id="1.10.1400.10">
    <property type="match status" value="1"/>
</dbReference>
<evidence type="ECO:0000313" key="5">
    <source>
        <dbReference type="EMBL" id="WOK08951.1"/>
    </source>
</evidence>
<reference evidence="5 6" key="1">
    <citation type="journal article" date="2023" name="Microbiol. Resour. Announc.">
        <title>Complete Genome Sequence of Imperialibacter roseus strain P4T.</title>
        <authorList>
            <person name="Tizabi D.R."/>
            <person name="Bachvaroff T."/>
            <person name="Hill R.T."/>
        </authorList>
    </citation>
    <scope>NUCLEOTIDE SEQUENCE [LARGE SCALE GENOMIC DNA]</scope>
    <source>
        <strain evidence="5 6">P4T</strain>
    </source>
</reference>
<dbReference type="InterPro" id="IPR043147">
    <property type="entry name" value="Penicillin_amidase_A-knob"/>
</dbReference>
<dbReference type="PIRSF" id="PIRSF001227">
    <property type="entry name" value="Pen_acylase"/>
    <property type="match status" value="1"/>
</dbReference>
<proteinExistence type="inferred from homology"/>
<dbReference type="InterPro" id="IPR029055">
    <property type="entry name" value="Ntn_hydrolases_N"/>
</dbReference>
<dbReference type="EMBL" id="CP136051">
    <property type="protein sequence ID" value="WOK08951.1"/>
    <property type="molecule type" value="Genomic_DNA"/>
</dbReference>
<sequence length="733" mass="82521">MRSPIQLTFILVSLFIFQWCESPQQGASEFTTDEINRWEATASRVTIIRDNWGIPHIYGKTDADAIFGMMYAQCEDDFKRIETNYLTSIGRMAEVEGEKALYTDLRQRLFINEEEIKALYDQAPEGMKEQMKGFADGINYYLYKHPEVKPMLLTRFEPWMPLTFSEGSIGGDIESISTENLEAFYGGKPASPVSSVYTYEPEPEPTGSNGFAIAPSNSASGNSLLLINPHTSFFFRSEQHVVSEEGLNAYGAVTWGQYFIYQGFNEHCGWMHTSSAADVIDEFAETIVEKDGKYFYKYGEEERALEASEVTLKYKDGEQIASKTFTIYKSHHGPIVGEEGGKWIAVGLMQDPLNALSQSYMRTKAATYNEFNNNMRLRTNSSNNTVYADDQGNIGYYHGNFMPIRDPRFDYSGVIDGSNPATDWQGLHKIEELVSLRNPESGWLQNCNSTPFTAAAGFSPKPEHYPVYMAPDSENARGIHAVRVLEGKTNFTLDKLIEAAYDPYLVGFENLVPSLVQAYEKSTDKNAELAAPIKVLKEWDLRFGEESVGTALAIFWAQELMRDLYETKGVRLRQLAMIDYMTTEVEPQMKLNALKKAVDKLTADFGSWETAWGEINRFQRVEGAIREPFNDELASNPIAYTSSMWGALSAFGSRPYPGTKRWYGTGGNSFVAVVEFGDTVKAKAIVTGGQKSDPASPHFNDQAEMYRKGEFRDVLFYRADIEAVAEKTYKPGE</sequence>
<evidence type="ECO:0000256" key="2">
    <source>
        <dbReference type="ARBA" id="ARBA00022729"/>
    </source>
</evidence>
<dbReference type="RefSeq" id="WP_317491580.1">
    <property type="nucleotide sequence ID" value="NZ_CP136051.1"/>
</dbReference>
<dbReference type="InterPro" id="IPR002692">
    <property type="entry name" value="S45"/>
</dbReference>
<dbReference type="Proteomes" id="UP001302349">
    <property type="component" value="Chromosome"/>
</dbReference>
<dbReference type="Gene3D" id="2.30.120.10">
    <property type="match status" value="1"/>
</dbReference>
<evidence type="ECO:0000256" key="4">
    <source>
        <dbReference type="ARBA" id="ARBA00023145"/>
    </source>
</evidence>
<evidence type="ECO:0000256" key="1">
    <source>
        <dbReference type="ARBA" id="ARBA00006586"/>
    </source>
</evidence>
<comment type="similarity">
    <text evidence="1">Belongs to the peptidase S45 family.</text>
</comment>
<evidence type="ECO:0000313" key="6">
    <source>
        <dbReference type="Proteomes" id="UP001302349"/>
    </source>
</evidence>
<dbReference type="InterPro" id="IPR014395">
    <property type="entry name" value="Pen/GL7ACA/AHL_acylase"/>
</dbReference>
<dbReference type="Pfam" id="PF01804">
    <property type="entry name" value="Penicil_amidase"/>
    <property type="match status" value="1"/>
</dbReference>